<reference evidence="2" key="1">
    <citation type="submission" date="2014-09" db="EMBL/GenBank/DDBJ databases">
        <authorList>
            <person name="Mudge J."/>
            <person name="Ramaraj T."/>
            <person name="Lindquist I.E."/>
            <person name="Bharti A.K."/>
            <person name="Sundararajan A."/>
            <person name="Cameron C.T."/>
            <person name="Woodward J.E."/>
            <person name="May G.D."/>
            <person name="Brubaker C."/>
            <person name="Broadhvest J."/>
            <person name="Wilkins T.A."/>
        </authorList>
    </citation>
    <scope>NUCLEOTIDE SEQUENCE</scope>
    <source>
        <strain evidence="2">cv. AKA8401</strain>
    </source>
</reference>
<dbReference type="AlphaFoldDB" id="A0A0B0N5Z1"/>
<proteinExistence type="predicted"/>
<dbReference type="Proteomes" id="UP000032142">
    <property type="component" value="Unassembled WGS sequence"/>
</dbReference>
<name>A0A0B0N5Z1_GOSAR</name>
<evidence type="ECO:0000313" key="1">
    <source>
        <dbReference type="EMBL" id="KHG09853.1"/>
    </source>
</evidence>
<dbReference type="EMBL" id="KN392446">
    <property type="protein sequence ID" value="KHG09853.1"/>
    <property type="molecule type" value="Genomic_DNA"/>
</dbReference>
<accession>A0A0B0N5Z1</accession>
<gene>
    <name evidence="1" type="ORF">F383_15080</name>
</gene>
<organism evidence="1 2">
    <name type="scientific">Gossypium arboreum</name>
    <name type="common">Tree cotton</name>
    <name type="synonym">Gossypium nanking</name>
    <dbReference type="NCBI Taxonomy" id="29729"/>
    <lineage>
        <taxon>Eukaryota</taxon>
        <taxon>Viridiplantae</taxon>
        <taxon>Streptophyta</taxon>
        <taxon>Embryophyta</taxon>
        <taxon>Tracheophyta</taxon>
        <taxon>Spermatophyta</taxon>
        <taxon>Magnoliopsida</taxon>
        <taxon>eudicotyledons</taxon>
        <taxon>Gunneridae</taxon>
        <taxon>Pentapetalae</taxon>
        <taxon>rosids</taxon>
        <taxon>malvids</taxon>
        <taxon>Malvales</taxon>
        <taxon>Malvaceae</taxon>
        <taxon>Malvoideae</taxon>
        <taxon>Gossypium</taxon>
    </lineage>
</organism>
<evidence type="ECO:0000313" key="2">
    <source>
        <dbReference type="Proteomes" id="UP000032142"/>
    </source>
</evidence>
<keyword evidence="2" id="KW-1185">Reference proteome</keyword>
<sequence length="19" mass="1973">MLQLWSAGLGGLSYSPHGV</sequence>
<protein>
    <submittedName>
        <fullName evidence="1">Uncharacterized protein</fullName>
    </submittedName>
</protein>